<keyword evidence="2" id="KW-1185">Reference proteome</keyword>
<sequence>MTVVDVLPERPLDAGVGPVRAATYLPSTPENVLWGRLPCAADAPVLRVDPGTEVTVDTLSHEGILEDQGRDPQAFFARFGVEPDGVLADAVALARTTTSHPRTFGVDGPHVVTGPIEVRGARPGDLLAITVLETLPRVPYGVVSNRHARGALPDEYPRSGAPVFSAFASTAEHPDADGVPTAYGELPLTSAGYADPAAPRARFPLAPFLGILGVAVPGRERPHSVPPGPHGGNIDINLLTVGATLYLPVQVAGALAYLGDPHFAQGDGEVALTAMEASLRATVRLDVVAREEAVARFGELAGPLAETAEHLVPTGLDPDLDVAVQNCVRAAIGVLQARYGMEPSMAYAYLSAATDFDISQVVDVVKGVHARIRTADFAHLPRPGAPDTP</sequence>
<dbReference type="Proteomes" id="UP001268542">
    <property type="component" value="Unassembled WGS sequence"/>
</dbReference>
<dbReference type="SUPFAM" id="SSF141130">
    <property type="entry name" value="Acetamidase/Formamidase-like"/>
    <property type="match status" value="1"/>
</dbReference>
<name>A0ABU3PQJ8_9ACTN</name>
<organism evidence="1 2">
    <name type="scientific">Nocardioides imazamoxiresistens</name>
    <dbReference type="NCBI Taxonomy" id="3231893"/>
    <lineage>
        <taxon>Bacteria</taxon>
        <taxon>Bacillati</taxon>
        <taxon>Actinomycetota</taxon>
        <taxon>Actinomycetes</taxon>
        <taxon>Propionibacteriales</taxon>
        <taxon>Nocardioidaceae</taxon>
        <taxon>Nocardioides</taxon>
    </lineage>
</organism>
<evidence type="ECO:0000313" key="2">
    <source>
        <dbReference type="Proteomes" id="UP001268542"/>
    </source>
</evidence>
<proteinExistence type="predicted"/>
<dbReference type="Gene3D" id="2.60.120.580">
    <property type="entry name" value="Acetamidase/Formamidase-like domains"/>
    <property type="match status" value="2"/>
</dbReference>
<dbReference type="EMBL" id="JAVYII010000001">
    <property type="protein sequence ID" value="MDT9591488.1"/>
    <property type="molecule type" value="Genomic_DNA"/>
</dbReference>
<comment type="caution">
    <text evidence="1">The sequence shown here is derived from an EMBL/GenBank/DDBJ whole genome shotgun (WGS) entry which is preliminary data.</text>
</comment>
<accession>A0ABU3PQJ8</accession>
<reference evidence="1 2" key="1">
    <citation type="submission" date="2023-08" db="EMBL/GenBank/DDBJ databases">
        <title>Nocardioides seae sp. nov., a bacterium isolated from a soil.</title>
        <authorList>
            <person name="Wang X."/>
        </authorList>
    </citation>
    <scope>NUCLEOTIDE SEQUENCE [LARGE SCALE GENOMIC DNA]</scope>
    <source>
        <strain evidence="1 2">YZH12</strain>
    </source>
</reference>
<dbReference type="Pfam" id="PF03069">
    <property type="entry name" value="FmdA_AmdA"/>
    <property type="match status" value="2"/>
</dbReference>
<evidence type="ECO:0000313" key="1">
    <source>
        <dbReference type="EMBL" id="MDT9591488.1"/>
    </source>
</evidence>
<dbReference type="PANTHER" id="PTHR31891">
    <property type="entry name" value="FORMAMIDASE C869.04-RELATED"/>
    <property type="match status" value="1"/>
</dbReference>
<dbReference type="InterPro" id="IPR004304">
    <property type="entry name" value="FmdA_AmdA"/>
</dbReference>
<gene>
    <name evidence="1" type="ORF">RDV89_00315</name>
</gene>
<dbReference type="PANTHER" id="PTHR31891:SF1">
    <property type="entry name" value="FORMAMIDASE C869.04-RELATED"/>
    <property type="match status" value="1"/>
</dbReference>
<dbReference type="RefSeq" id="WP_315730452.1">
    <property type="nucleotide sequence ID" value="NZ_JAVYII010000001.1"/>
</dbReference>
<dbReference type="Gene3D" id="3.10.28.20">
    <property type="entry name" value="Acetamidase/Formamidase-like domains"/>
    <property type="match status" value="1"/>
</dbReference>
<protein>
    <submittedName>
        <fullName evidence="1">Acetamidase/formamidase family protein</fullName>
    </submittedName>
</protein>